<protein>
    <submittedName>
        <fullName evidence="1">Uncharacterized protein</fullName>
    </submittedName>
</protein>
<organism evidence="1">
    <name type="scientific">Actinoplanes campanulatus</name>
    <dbReference type="NCBI Taxonomy" id="113559"/>
    <lineage>
        <taxon>Bacteria</taxon>
        <taxon>Bacillati</taxon>
        <taxon>Actinomycetota</taxon>
        <taxon>Actinomycetes</taxon>
        <taxon>Micromonosporales</taxon>
        <taxon>Micromonosporaceae</taxon>
        <taxon>Actinoplanes</taxon>
    </lineage>
</organism>
<name>A0ABQ3WJS2_9ACTN</name>
<reference evidence="1" key="1">
    <citation type="submission" date="2021-01" db="EMBL/GenBank/DDBJ databases">
        <title>Whole genome shotgun sequence of Actinoplanes capillaceus NBRC 16408.</title>
        <authorList>
            <person name="Komaki H."/>
            <person name="Tamura T."/>
        </authorList>
    </citation>
    <scope>NUCLEOTIDE SEQUENCE [LARGE SCALE GENOMIC DNA]</scope>
    <source>
        <strain evidence="1">NBRC 16408</strain>
    </source>
</reference>
<sequence>MMNEDLERARQSRDYSTLRLWTLDWNDFAEVESVRRIRNIHGFDFSAHLSGLGRWTNIANANRIALHLQAAVEEALSNAEFANIPALVVTIESERITFTYEDPEYGFNLYFDGSGAVVLRRGGSSLQTFHYWYTRFMPSMPGILTRAIAALDAELERSLFASDGLLSVRPVKPRDEAKERVRVLSAGFYFRIICHKIRYAGRSVRNLDVMTKNVASRLPDKTGRLSDAPPGADVQRYGRMDYKVSLRHEAEPCITQFLTVEAPRNSGWSGLFFDLAYVGENYTDQDGKRIEIDSELFLSSARCADAYVSFFRDMAIEGFLSSVTAGHEFETTSSTLS</sequence>
<proteinExistence type="predicted"/>
<gene>
    <name evidence="1" type="ORF">Aca07nite_37720</name>
</gene>
<evidence type="ECO:0000313" key="1">
    <source>
        <dbReference type="EMBL" id="GID46497.1"/>
    </source>
</evidence>
<comment type="caution">
    <text evidence="1">The sequence shown here is derived from an EMBL/GenBank/DDBJ whole genome shotgun (WGS) entry which is preliminary data.</text>
</comment>
<dbReference type="EMBL" id="BOMF01000075">
    <property type="protein sequence ID" value="GID46497.1"/>
    <property type="molecule type" value="Genomic_DNA"/>
</dbReference>
<accession>A0ABQ3WJS2</accession>